<organism evidence="1 2">
    <name type="scientific">Didymodactylos carnosus</name>
    <dbReference type="NCBI Taxonomy" id="1234261"/>
    <lineage>
        <taxon>Eukaryota</taxon>
        <taxon>Metazoa</taxon>
        <taxon>Spiralia</taxon>
        <taxon>Gnathifera</taxon>
        <taxon>Rotifera</taxon>
        <taxon>Eurotatoria</taxon>
        <taxon>Bdelloidea</taxon>
        <taxon>Philodinida</taxon>
        <taxon>Philodinidae</taxon>
        <taxon>Didymodactylos</taxon>
    </lineage>
</organism>
<comment type="caution">
    <text evidence="1">The sequence shown here is derived from an EMBL/GenBank/DDBJ whole genome shotgun (WGS) entry which is preliminary data.</text>
</comment>
<sequence length="47" mass="4915">SRYADADADADADGGYDYAVVDAYYADADADGGYAAHRAVHGFLGRL</sequence>
<evidence type="ECO:0000313" key="2">
    <source>
        <dbReference type="Proteomes" id="UP000681722"/>
    </source>
</evidence>
<gene>
    <name evidence="1" type="ORF">SRO942_LOCUS44629</name>
</gene>
<protein>
    <submittedName>
        <fullName evidence="1">Uncharacterized protein</fullName>
    </submittedName>
</protein>
<name>A0A8S2XI85_9BILA</name>
<reference evidence="1" key="1">
    <citation type="submission" date="2021-02" db="EMBL/GenBank/DDBJ databases">
        <authorList>
            <person name="Nowell W R."/>
        </authorList>
    </citation>
    <scope>NUCLEOTIDE SEQUENCE</scope>
</reference>
<dbReference type="Proteomes" id="UP000681722">
    <property type="component" value="Unassembled WGS sequence"/>
</dbReference>
<evidence type="ECO:0000313" key="1">
    <source>
        <dbReference type="EMBL" id="CAF4496972.1"/>
    </source>
</evidence>
<dbReference type="EMBL" id="CAJOBC010105312">
    <property type="protein sequence ID" value="CAF4496972.1"/>
    <property type="molecule type" value="Genomic_DNA"/>
</dbReference>
<dbReference type="AlphaFoldDB" id="A0A8S2XI85"/>
<feature type="non-terminal residue" evidence="1">
    <location>
        <position position="1"/>
    </location>
</feature>
<proteinExistence type="predicted"/>
<accession>A0A8S2XI85</accession>